<name>A0A2Z7BVH6_9LAMI</name>
<protein>
    <submittedName>
        <fullName evidence="1">Nucleosome remodeling factor, p48 subunit</fullName>
    </submittedName>
</protein>
<keyword evidence="2" id="KW-1185">Reference proteome</keyword>
<dbReference type="Proteomes" id="UP000250235">
    <property type="component" value="Unassembled WGS sequence"/>
</dbReference>
<accession>A0A2Z7BVH6</accession>
<evidence type="ECO:0000313" key="1">
    <source>
        <dbReference type="EMBL" id="KZV38404.1"/>
    </source>
</evidence>
<dbReference type="AlphaFoldDB" id="A0A2Z7BVH6"/>
<evidence type="ECO:0000313" key="2">
    <source>
        <dbReference type="Proteomes" id="UP000250235"/>
    </source>
</evidence>
<organism evidence="1 2">
    <name type="scientific">Dorcoceras hygrometricum</name>
    <dbReference type="NCBI Taxonomy" id="472368"/>
    <lineage>
        <taxon>Eukaryota</taxon>
        <taxon>Viridiplantae</taxon>
        <taxon>Streptophyta</taxon>
        <taxon>Embryophyta</taxon>
        <taxon>Tracheophyta</taxon>
        <taxon>Spermatophyta</taxon>
        <taxon>Magnoliopsida</taxon>
        <taxon>eudicotyledons</taxon>
        <taxon>Gunneridae</taxon>
        <taxon>Pentapetalae</taxon>
        <taxon>asterids</taxon>
        <taxon>lamiids</taxon>
        <taxon>Lamiales</taxon>
        <taxon>Gesneriaceae</taxon>
        <taxon>Didymocarpoideae</taxon>
        <taxon>Trichosporeae</taxon>
        <taxon>Loxocarpinae</taxon>
        <taxon>Dorcoceras</taxon>
    </lineage>
</organism>
<dbReference type="EMBL" id="KV001961">
    <property type="protein sequence ID" value="KZV38404.1"/>
    <property type="molecule type" value="Genomic_DNA"/>
</dbReference>
<reference evidence="1 2" key="1">
    <citation type="journal article" date="2015" name="Proc. Natl. Acad. Sci. U.S.A.">
        <title>The resurrection genome of Boea hygrometrica: A blueprint for survival of dehydration.</title>
        <authorList>
            <person name="Xiao L."/>
            <person name="Yang G."/>
            <person name="Zhang L."/>
            <person name="Yang X."/>
            <person name="Zhao S."/>
            <person name="Ji Z."/>
            <person name="Zhou Q."/>
            <person name="Hu M."/>
            <person name="Wang Y."/>
            <person name="Chen M."/>
            <person name="Xu Y."/>
            <person name="Jin H."/>
            <person name="Xiao X."/>
            <person name="Hu G."/>
            <person name="Bao F."/>
            <person name="Hu Y."/>
            <person name="Wan P."/>
            <person name="Li L."/>
            <person name="Deng X."/>
            <person name="Kuang T."/>
            <person name="Xiang C."/>
            <person name="Zhu J.K."/>
            <person name="Oliver M.J."/>
            <person name="He Y."/>
        </authorList>
    </citation>
    <scope>NUCLEOTIDE SEQUENCE [LARGE SCALE GENOMIC DNA]</scope>
    <source>
        <strain evidence="2">cv. XS01</strain>
    </source>
</reference>
<sequence>MAHKNGWALQLSCLVRYTKQVICSRALQGTELVPQLYSIPSWFVRSKLLTDIIWPAGFSAPSWSPSIQAGLSLTSWVLFFSSRAIVCLLVHLVHSDTSSKPSVSTLFKPLVD</sequence>
<gene>
    <name evidence="1" type="ORF">F511_29081</name>
</gene>
<proteinExistence type="predicted"/>